<name>A0AAV3YD86_9GAST</name>
<evidence type="ECO:0000313" key="1">
    <source>
        <dbReference type="EMBL" id="GFN80223.1"/>
    </source>
</evidence>
<organism evidence="1 2">
    <name type="scientific">Plakobranchus ocellatus</name>
    <dbReference type="NCBI Taxonomy" id="259542"/>
    <lineage>
        <taxon>Eukaryota</taxon>
        <taxon>Metazoa</taxon>
        <taxon>Spiralia</taxon>
        <taxon>Lophotrochozoa</taxon>
        <taxon>Mollusca</taxon>
        <taxon>Gastropoda</taxon>
        <taxon>Heterobranchia</taxon>
        <taxon>Euthyneura</taxon>
        <taxon>Panpulmonata</taxon>
        <taxon>Sacoglossa</taxon>
        <taxon>Placobranchoidea</taxon>
        <taxon>Plakobranchidae</taxon>
        <taxon>Plakobranchus</taxon>
    </lineage>
</organism>
<evidence type="ECO:0000313" key="2">
    <source>
        <dbReference type="Proteomes" id="UP000735302"/>
    </source>
</evidence>
<keyword evidence="2" id="KW-1185">Reference proteome</keyword>
<reference evidence="1 2" key="1">
    <citation type="journal article" date="2021" name="Elife">
        <title>Chloroplast acquisition without the gene transfer in kleptoplastic sea slugs, Plakobranchus ocellatus.</title>
        <authorList>
            <person name="Maeda T."/>
            <person name="Takahashi S."/>
            <person name="Yoshida T."/>
            <person name="Shimamura S."/>
            <person name="Takaki Y."/>
            <person name="Nagai Y."/>
            <person name="Toyoda A."/>
            <person name="Suzuki Y."/>
            <person name="Arimoto A."/>
            <person name="Ishii H."/>
            <person name="Satoh N."/>
            <person name="Nishiyama T."/>
            <person name="Hasebe M."/>
            <person name="Maruyama T."/>
            <person name="Minagawa J."/>
            <person name="Obokata J."/>
            <person name="Shigenobu S."/>
        </authorList>
    </citation>
    <scope>NUCLEOTIDE SEQUENCE [LARGE SCALE GENOMIC DNA]</scope>
</reference>
<protein>
    <submittedName>
        <fullName evidence="1">Uncharacterized protein</fullName>
    </submittedName>
</protein>
<gene>
    <name evidence="1" type="ORF">PoB_000672900</name>
</gene>
<dbReference type="EMBL" id="BLXT01000807">
    <property type="protein sequence ID" value="GFN80223.1"/>
    <property type="molecule type" value="Genomic_DNA"/>
</dbReference>
<dbReference type="Proteomes" id="UP000735302">
    <property type="component" value="Unassembled WGS sequence"/>
</dbReference>
<accession>A0AAV3YD86</accession>
<proteinExistence type="predicted"/>
<sequence length="78" mass="8423">MTHLDAPSEKTFQASLFKRYITNDTASNETPTSNSYVPAASLAVVKDGDEDSGHDDCGCEVLPEVGGWGSKETMKEVR</sequence>
<dbReference type="AlphaFoldDB" id="A0AAV3YD86"/>
<comment type="caution">
    <text evidence="1">The sequence shown here is derived from an EMBL/GenBank/DDBJ whole genome shotgun (WGS) entry which is preliminary data.</text>
</comment>